<evidence type="ECO:0000256" key="5">
    <source>
        <dbReference type="RuleBase" id="RU003685"/>
    </source>
</evidence>
<protein>
    <recommendedName>
        <fullName evidence="6">Protein kinase domain-containing protein</fullName>
    </recommendedName>
</protein>
<keyword evidence="8" id="KW-1185">Reference proteome</keyword>
<name>A0ABR4BT61_9HELO</name>
<keyword evidence="3 5" id="KW-1278">Translocase</keyword>
<comment type="caution">
    <text evidence="7">The sequence shown here is derived from an EMBL/GenBank/DDBJ whole genome shotgun (WGS) entry which is preliminary data.</text>
</comment>
<dbReference type="Gene3D" id="3.30.200.20">
    <property type="entry name" value="Phosphorylase Kinase, domain 1"/>
    <property type="match status" value="1"/>
</dbReference>
<dbReference type="PANTHER" id="PTHR11993">
    <property type="entry name" value="NADH-UBIQUINONE OXIDOREDUCTASE 49 KDA SUBUNIT"/>
    <property type="match status" value="1"/>
</dbReference>
<dbReference type="InterPro" id="IPR001135">
    <property type="entry name" value="NADH_Q_OxRdtase_suD"/>
</dbReference>
<dbReference type="HAMAP" id="MF_01358">
    <property type="entry name" value="NDH1_NuoD"/>
    <property type="match status" value="1"/>
</dbReference>
<evidence type="ECO:0000256" key="3">
    <source>
        <dbReference type="ARBA" id="ARBA00022967"/>
    </source>
</evidence>
<dbReference type="Pfam" id="PF00346">
    <property type="entry name" value="Complex1_49kDa"/>
    <property type="match status" value="1"/>
</dbReference>
<evidence type="ECO:0000256" key="4">
    <source>
        <dbReference type="ARBA" id="ARBA00023027"/>
    </source>
</evidence>
<dbReference type="PANTHER" id="PTHR11993:SF10">
    <property type="entry name" value="NADH DEHYDROGENASE [UBIQUINONE] IRON-SULFUR PROTEIN 2, MITOCHONDRIAL"/>
    <property type="match status" value="1"/>
</dbReference>
<organism evidence="7 8">
    <name type="scientific">Oculimacula yallundae</name>
    <dbReference type="NCBI Taxonomy" id="86028"/>
    <lineage>
        <taxon>Eukaryota</taxon>
        <taxon>Fungi</taxon>
        <taxon>Dikarya</taxon>
        <taxon>Ascomycota</taxon>
        <taxon>Pezizomycotina</taxon>
        <taxon>Leotiomycetes</taxon>
        <taxon>Helotiales</taxon>
        <taxon>Ploettnerulaceae</taxon>
        <taxon>Oculimacula</taxon>
    </lineage>
</organism>
<dbReference type="NCBIfam" id="NF004739">
    <property type="entry name" value="PRK06075.1"/>
    <property type="match status" value="1"/>
</dbReference>
<keyword evidence="4 5" id="KW-0520">NAD</keyword>
<dbReference type="InterPro" id="IPR008271">
    <property type="entry name" value="Ser/Thr_kinase_AS"/>
</dbReference>
<sequence length="1405" mass="159678">MRHYTVNFGPQHPAAHGVLRLLLELNGEEIVRADPHIGLLHRGTEKLIEYKTYLQAVPYFDRLDYISMMTNEQCFALAVEKLLNIEIPERAKWIRTLFAEITRILNHLMAVLTHAMDVGALTPFLWGFEEREKLMEFYERVSGARMHAAYIRPGGVHQDLPLGLLDDIYQWATQFGDRIDETEELLTDNRIWISRLQGIGVVSAAEALNLSFTGVMLRGSGVAWDIRKSAPYDAYDQVEFDVPVGVNGDCYDRYLCRMEEFRQSLRIIHQCLNKMPAGPVRVEDFKISPPPRAAMKENMEALIHHFQLYSKGYAVPPGETYTAIEAPKGEMGVYVVSDGSERPYRVHIRGPGFAHLSGLDALARGHLLADAVAIIGTMDLVTLTDRRERLRDRRWWIWVTTFRAIIAAIGSMGMGEKVECSSRIETKDKNNITDHHGPLPDELCLKCFFGVESSGGVSIVEGLIILSLDASTVQVKTRFTMGLGLPLEIIREIISHVGLRSDLYKWCLVSRVARDFATPRLFDDILIETSEGASIERVKNRLQGLLQLPLHRLSHAKKLNLKCLDVRTSSNDDNVCQLLKALGACVERVKKLEEFSIVCPPQRSGYGLVANRAFERQMARFKNLRSFEIYNIWVANHSSARRIARVLINSPQLTHFGISLDEDKCQGWARRDEALATEDEDAMFFDDEDDDLDIIDYFPAICEEFGCPTHDPNTGEPYATAVSADLYRPLLRLTELDLGSLCILTKDIHLLTDTRVLRQVFIENDANKLTAMSSPYSFSGPALAAIAQQAPNLKAVHFSTFDYDCDATGIDLRVDFPALDSFYARDEYEGVTAELFKCGGIQGQWKKLALDNPDERLITELEDEFQTLLSDLILKCEELTHLRVGLRWKDMPLLLTSLAKLGHLEEIHLTVFLDEKAHRKSMLEFSVTDIFNFHPTLHLVSLAKVDQKSRYYPRLRRAALHTFRSTPFPLLRRESHVKSHSILSSVIPFEEEREVGFENFYPMTLGDIIDKKYKVVAKLGFGSASTIWCCRNLATEKYAALKVYAHDLVAEDEINNETAIYKHLSRGNPDHPGKMYVRSLQHSFFVTSRDGNIHRCLVHDLLSNDIGSLRYMRSDRKQPESMLRQILIHLLLALDFLHSECHIIHTDIKEENILLSLVDSSILEQLDTEEIATSSLYKNIDGYNLYRSVNFGIPKTFGRPILCDFSLARNGQVEHCHDIQPDPYRTPEVILDMPWGYAVDIWNIGVMVWDMFENRRLFDGLDPETGKYANRFHLASIVGLLGPPPLEFLQRSECCSVYFDDKGNWKCLNPVPSVSWEEAERNLESSSQRHFLNFVRKMVRWTPESRASASELLEDPWLLGEVDHVALESLHVTLLEARAVGAAGDMHVTFFSLESQASGPTLRSL</sequence>
<dbReference type="PROSITE" id="PS00108">
    <property type="entry name" value="PROTEIN_KINASE_ST"/>
    <property type="match status" value="1"/>
</dbReference>
<evidence type="ECO:0000259" key="6">
    <source>
        <dbReference type="PROSITE" id="PS50011"/>
    </source>
</evidence>
<evidence type="ECO:0000313" key="8">
    <source>
        <dbReference type="Proteomes" id="UP001595075"/>
    </source>
</evidence>
<dbReference type="Gene3D" id="1.10.510.10">
    <property type="entry name" value="Transferase(Phosphotransferase) domain 1"/>
    <property type="match status" value="1"/>
</dbReference>
<comment type="similarity">
    <text evidence="1 5">Belongs to the complex I 49 kDa subunit family.</text>
</comment>
<gene>
    <name evidence="7" type="ORF">VTL71DRAFT_9198</name>
</gene>
<evidence type="ECO:0000256" key="1">
    <source>
        <dbReference type="ARBA" id="ARBA00005769"/>
    </source>
</evidence>
<dbReference type="Pfam" id="PF00069">
    <property type="entry name" value="Pkinase"/>
    <property type="match status" value="1"/>
</dbReference>
<dbReference type="SUPFAM" id="SSF56762">
    <property type="entry name" value="HydB/Nqo4-like"/>
    <property type="match status" value="1"/>
</dbReference>
<evidence type="ECO:0000313" key="7">
    <source>
        <dbReference type="EMBL" id="KAL2060557.1"/>
    </source>
</evidence>
<proteinExistence type="inferred from homology"/>
<dbReference type="InterPro" id="IPR011009">
    <property type="entry name" value="Kinase-like_dom_sf"/>
</dbReference>
<reference evidence="7 8" key="1">
    <citation type="journal article" date="2024" name="Commun. Biol.">
        <title>Comparative genomic analysis of thermophilic fungi reveals convergent evolutionary adaptations and gene losses.</title>
        <authorList>
            <person name="Steindorff A.S."/>
            <person name="Aguilar-Pontes M.V."/>
            <person name="Robinson A.J."/>
            <person name="Andreopoulos B."/>
            <person name="LaButti K."/>
            <person name="Kuo A."/>
            <person name="Mondo S."/>
            <person name="Riley R."/>
            <person name="Otillar R."/>
            <person name="Haridas S."/>
            <person name="Lipzen A."/>
            <person name="Grimwood J."/>
            <person name="Schmutz J."/>
            <person name="Clum A."/>
            <person name="Reid I.D."/>
            <person name="Moisan M.C."/>
            <person name="Butler G."/>
            <person name="Nguyen T.T.M."/>
            <person name="Dewar K."/>
            <person name="Conant G."/>
            <person name="Drula E."/>
            <person name="Henrissat B."/>
            <person name="Hansel C."/>
            <person name="Singer S."/>
            <person name="Hutchinson M.I."/>
            <person name="de Vries R.P."/>
            <person name="Natvig D.O."/>
            <person name="Powell A.J."/>
            <person name="Tsang A."/>
            <person name="Grigoriev I.V."/>
        </authorList>
    </citation>
    <scope>NUCLEOTIDE SEQUENCE [LARGE SCALE GENOMIC DNA]</scope>
    <source>
        <strain evidence="7 8">CBS 494.80</strain>
    </source>
</reference>
<dbReference type="Gene3D" id="1.10.645.10">
    <property type="entry name" value="Cytochrome-c3 Hydrogenase, chain B"/>
    <property type="match status" value="1"/>
</dbReference>
<evidence type="ECO:0000256" key="2">
    <source>
        <dbReference type="ARBA" id="ARBA00022448"/>
    </source>
</evidence>
<dbReference type="InterPro" id="IPR029014">
    <property type="entry name" value="NiFe-Hase_large"/>
</dbReference>
<dbReference type="EMBL" id="JAZHXI010000021">
    <property type="protein sequence ID" value="KAL2060557.1"/>
    <property type="molecule type" value="Genomic_DNA"/>
</dbReference>
<dbReference type="InterPro" id="IPR014029">
    <property type="entry name" value="NADH_UbQ_OxRdtase_49kDa_CS"/>
</dbReference>
<dbReference type="Proteomes" id="UP001595075">
    <property type="component" value="Unassembled WGS sequence"/>
</dbReference>
<dbReference type="PROSITE" id="PS00535">
    <property type="entry name" value="COMPLEX1_49K"/>
    <property type="match status" value="1"/>
</dbReference>
<dbReference type="SUPFAM" id="SSF56112">
    <property type="entry name" value="Protein kinase-like (PK-like)"/>
    <property type="match status" value="1"/>
</dbReference>
<dbReference type="PROSITE" id="PS50011">
    <property type="entry name" value="PROTEIN_KINASE_DOM"/>
    <property type="match status" value="1"/>
</dbReference>
<dbReference type="NCBIfam" id="TIGR01962">
    <property type="entry name" value="NuoD"/>
    <property type="match status" value="1"/>
</dbReference>
<dbReference type="InterPro" id="IPR022885">
    <property type="entry name" value="NDH1_su_D/H"/>
</dbReference>
<accession>A0ABR4BT61</accession>
<dbReference type="SMART" id="SM00220">
    <property type="entry name" value="S_TKc"/>
    <property type="match status" value="1"/>
</dbReference>
<keyword evidence="2 5" id="KW-0813">Transport</keyword>
<feature type="domain" description="Protein kinase" evidence="6">
    <location>
        <begin position="1013"/>
        <end position="1358"/>
    </location>
</feature>
<dbReference type="InterPro" id="IPR000719">
    <property type="entry name" value="Prot_kinase_dom"/>
</dbReference>